<dbReference type="GO" id="GO:0004157">
    <property type="term" value="F:dihydropyrimidinase activity"/>
    <property type="evidence" value="ECO:0007669"/>
    <property type="project" value="UniProtKB-EC"/>
</dbReference>
<evidence type="ECO:0000313" key="6">
    <source>
        <dbReference type="EMBL" id="MBP2388411.1"/>
    </source>
</evidence>
<dbReference type="InterPro" id="IPR011059">
    <property type="entry name" value="Metal-dep_hydrolase_composite"/>
</dbReference>
<dbReference type="InterPro" id="IPR006680">
    <property type="entry name" value="Amidohydro-rel"/>
</dbReference>
<name>A0ABS4XJ72_9MICC</name>
<dbReference type="SUPFAM" id="SSF51556">
    <property type="entry name" value="Metallo-dependent hydrolases"/>
    <property type="match status" value="1"/>
</dbReference>
<dbReference type="EC" id="3.5.2.2" evidence="6"/>
<evidence type="ECO:0000256" key="2">
    <source>
        <dbReference type="ARBA" id="ARBA00008829"/>
    </source>
</evidence>
<feature type="domain" description="Amidohydrolase-related" evidence="5">
    <location>
        <begin position="59"/>
        <end position="447"/>
    </location>
</feature>
<dbReference type="Proteomes" id="UP001296993">
    <property type="component" value="Unassembled WGS sequence"/>
</dbReference>
<evidence type="ECO:0000256" key="1">
    <source>
        <dbReference type="ARBA" id="ARBA00001947"/>
    </source>
</evidence>
<dbReference type="InterPro" id="IPR032466">
    <property type="entry name" value="Metal_Hydrolase"/>
</dbReference>
<dbReference type="CDD" id="cd01314">
    <property type="entry name" value="D-HYD"/>
    <property type="match status" value="1"/>
</dbReference>
<sequence length="476" mass="50870">MFSRPRRCIVRGGEVVTAAGVVRSDVLVVDGVVAGLGSFEPGHDEVPADAEVIDAHGSYVLPGGVDFHTHLDSVFRGSIRTADDFASGTAAAVAGGTTTIVDFCRAEAGQSLADALADWRERVAAQRPWADYGAHMVLVQPDAETLEQLSGLPDLGVTSVKMYLAYPGQMMSDDEALLRAMQSAAESDMLVLVHAENGHAIKVLVGDALAAGHTEPDWHGKTRPPMTEAEAVMRASVLARLSGTRLYIVHVSSSEALAEIERARAAGTQIFAETCSHYLVFDESMLEGVPREIAARFVCSPPTRSLEDQTELWGALDSGPLDVLSSDHCPFALHGEKIVEGDFTHILNGLPGVEQRMAIAYQGVVDGHYTLARMVEIASSNPAKLAGLYPRKGEIAVGSDADLVILDPRQSSILSASTHHSAADYLPYEGMEVSGRVRQVLLRGETVFFDGAVLQNQRAGAYLHRSTPSHPLGETK</sequence>
<dbReference type="InterPro" id="IPR011778">
    <property type="entry name" value="Hydantoinase/dihydroPyrase"/>
</dbReference>
<dbReference type="InterPro" id="IPR050378">
    <property type="entry name" value="Metallo-dep_Hydrolases_sf"/>
</dbReference>
<evidence type="ECO:0000256" key="3">
    <source>
        <dbReference type="ARBA" id="ARBA00022723"/>
    </source>
</evidence>
<dbReference type="PANTHER" id="PTHR11647">
    <property type="entry name" value="HYDRANTOINASE/DIHYDROPYRIMIDINASE FAMILY MEMBER"/>
    <property type="match status" value="1"/>
</dbReference>
<comment type="similarity">
    <text evidence="2">Belongs to the metallo-dependent hydrolases superfamily. Hydantoinase/dihydropyrimidinase family.</text>
</comment>
<evidence type="ECO:0000259" key="5">
    <source>
        <dbReference type="Pfam" id="PF01979"/>
    </source>
</evidence>
<gene>
    <name evidence="6" type="ORF">JOF47_003984</name>
</gene>
<proteinExistence type="inferred from homology"/>
<dbReference type="Gene3D" id="3.20.20.140">
    <property type="entry name" value="Metal-dependent hydrolases"/>
    <property type="match status" value="1"/>
</dbReference>
<reference evidence="6 7" key="1">
    <citation type="submission" date="2021-03" db="EMBL/GenBank/DDBJ databases">
        <title>Sequencing the genomes of 1000 actinobacteria strains.</title>
        <authorList>
            <person name="Klenk H.-P."/>
        </authorList>
    </citation>
    <scope>NUCLEOTIDE SEQUENCE [LARGE SCALE GENOMIC DNA]</scope>
    <source>
        <strain evidence="6 7">DSM 15797</strain>
    </source>
</reference>
<organism evidence="6 7">
    <name type="scientific">Paeniglutamicibacter kerguelensis</name>
    <dbReference type="NCBI Taxonomy" id="254788"/>
    <lineage>
        <taxon>Bacteria</taxon>
        <taxon>Bacillati</taxon>
        <taxon>Actinomycetota</taxon>
        <taxon>Actinomycetes</taxon>
        <taxon>Micrococcales</taxon>
        <taxon>Micrococcaceae</taxon>
        <taxon>Paeniglutamicibacter</taxon>
    </lineage>
</organism>
<dbReference type="SUPFAM" id="SSF51338">
    <property type="entry name" value="Composite domain of metallo-dependent hydrolases"/>
    <property type="match status" value="2"/>
</dbReference>
<keyword evidence="7" id="KW-1185">Reference proteome</keyword>
<comment type="cofactor">
    <cofactor evidence="1">
        <name>Zn(2+)</name>
        <dbReference type="ChEBI" id="CHEBI:29105"/>
    </cofactor>
</comment>
<protein>
    <submittedName>
        <fullName evidence="6">Dihydropyrimidinase</fullName>
        <ecNumber evidence="6">3.5.2.2</ecNumber>
    </submittedName>
</protein>
<accession>A0ABS4XJ72</accession>
<dbReference type="Pfam" id="PF01979">
    <property type="entry name" value="Amidohydro_1"/>
    <property type="match status" value="1"/>
</dbReference>
<dbReference type="RefSeq" id="WP_210002002.1">
    <property type="nucleotide sequence ID" value="NZ_BAAAJY010000001.1"/>
</dbReference>
<evidence type="ECO:0000256" key="4">
    <source>
        <dbReference type="ARBA" id="ARBA00022801"/>
    </source>
</evidence>
<dbReference type="NCBIfam" id="TIGR02033">
    <property type="entry name" value="D-hydantoinase"/>
    <property type="match status" value="1"/>
</dbReference>
<evidence type="ECO:0000313" key="7">
    <source>
        <dbReference type="Proteomes" id="UP001296993"/>
    </source>
</evidence>
<keyword evidence="4 6" id="KW-0378">Hydrolase</keyword>
<keyword evidence="3" id="KW-0479">Metal-binding</keyword>
<dbReference type="PANTHER" id="PTHR11647:SF1">
    <property type="entry name" value="COLLAPSIN RESPONSE MEDIATOR PROTEIN"/>
    <property type="match status" value="1"/>
</dbReference>
<dbReference type="Gene3D" id="2.30.40.10">
    <property type="entry name" value="Urease, subunit C, domain 1"/>
    <property type="match status" value="1"/>
</dbReference>
<dbReference type="EMBL" id="JAGIOF010000003">
    <property type="protein sequence ID" value="MBP2388411.1"/>
    <property type="molecule type" value="Genomic_DNA"/>
</dbReference>
<comment type="caution">
    <text evidence="6">The sequence shown here is derived from an EMBL/GenBank/DDBJ whole genome shotgun (WGS) entry which is preliminary data.</text>
</comment>